<protein>
    <submittedName>
        <fullName evidence="1">Uncharacterized protein</fullName>
    </submittedName>
</protein>
<organism evidence="1 2">
    <name type="scientific">Polaribacter pacificus</name>
    <dbReference type="NCBI Taxonomy" id="1775173"/>
    <lineage>
        <taxon>Bacteria</taxon>
        <taxon>Pseudomonadati</taxon>
        <taxon>Bacteroidota</taxon>
        <taxon>Flavobacteriia</taxon>
        <taxon>Flavobacteriales</taxon>
        <taxon>Flavobacteriaceae</taxon>
    </lineage>
</organism>
<reference evidence="1" key="1">
    <citation type="journal article" date="2014" name="Int. J. Syst. Evol. Microbiol.">
        <title>Complete genome sequence of Corynebacterium casei LMG S-19264T (=DSM 44701T), isolated from a smear-ripened cheese.</title>
        <authorList>
            <consortium name="US DOE Joint Genome Institute (JGI-PGF)"/>
            <person name="Walter F."/>
            <person name="Albersmeier A."/>
            <person name="Kalinowski J."/>
            <person name="Ruckert C."/>
        </authorList>
    </citation>
    <scope>NUCLEOTIDE SEQUENCE</scope>
    <source>
        <strain evidence="1">CGMCC 1.15763</strain>
    </source>
</reference>
<evidence type="ECO:0000313" key="1">
    <source>
        <dbReference type="EMBL" id="GGG99841.1"/>
    </source>
</evidence>
<evidence type="ECO:0000313" key="2">
    <source>
        <dbReference type="Proteomes" id="UP000633278"/>
    </source>
</evidence>
<dbReference type="Proteomes" id="UP000633278">
    <property type="component" value="Unassembled WGS sequence"/>
</dbReference>
<comment type="caution">
    <text evidence="1">The sequence shown here is derived from an EMBL/GenBank/DDBJ whole genome shotgun (WGS) entry which is preliminary data.</text>
</comment>
<sequence length="94" mass="10932">MLPSVVQLAHALDNHEHVVCTSTDQQHIHERALDCDLLHRQFQNPTIEFPTDFGVIPEKYYTFLYLETPQKKEIQFHSKKSTRGPPFLLFAKAV</sequence>
<accession>A0A917HZ98</accession>
<reference evidence="1" key="2">
    <citation type="submission" date="2020-09" db="EMBL/GenBank/DDBJ databases">
        <authorList>
            <person name="Sun Q."/>
            <person name="Zhou Y."/>
        </authorList>
    </citation>
    <scope>NUCLEOTIDE SEQUENCE</scope>
    <source>
        <strain evidence="1">CGMCC 1.15763</strain>
    </source>
</reference>
<dbReference type="AlphaFoldDB" id="A0A917HZ98"/>
<proteinExistence type="predicted"/>
<name>A0A917HZ98_9FLAO</name>
<keyword evidence="2" id="KW-1185">Reference proteome</keyword>
<gene>
    <name evidence="1" type="ORF">GCM10011416_17850</name>
</gene>
<dbReference type="EMBL" id="BMJW01000002">
    <property type="protein sequence ID" value="GGG99841.1"/>
    <property type="molecule type" value="Genomic_DNA"/>
</dbReference>